<sequence>MSLPSSRPVAATIQFTHHPNESTAHAASESAGGAANLLVHGFPYSRAKKRQHAFMLSIFHCGSHAGTETFGNNYSSLPSSRHPLFFNPRNLPFADRFTRPARILASHSIQLSRAEARAVSFFHPLPYGCQHQRKIDPIIIHLRHPHRASLIADKGQSFAQANRCQ</sequence>
<accession>A0A4S2L451</accession>
<dbReference type="EMBL" id="SJOL01009432">
    <property type="protein sequence ID" value="TGZ57503.1"/>
    <property type="molecule type" value="Genomic_DNA"/>
</dbReference>
<protein>
    <submittedName>
        <fullName evidence="1">Uncharacterized protein</fullName>
    </submittedName>
</protein>
<dbReference type="Proteomes" id="UP000308267">
    <property type="component" value="Unassembled WGS sequence"/>
</dbReference>
<evidence type="ECO:0000313" key="1">
    <source>
        <dbReference type="EMBL" id="TGZ57503.1"/>
    </source>
</evidence>
<dbReference type="AlphaFoldDB" id="A0A4S2L451"/>
<organism evidence="1 2">
    <name type="scientific">Opisthorchis felineus</name>
    <dbReference type="NCBI Taxonomy" id="147828"/>
    <lineage>
        <taxon>Eukaryota</taxon>
        <taxon>Metazoa</taxon>
        <taxon>Spiralia</taxon>
        <taxon>Lophotrochozoa</taxon>
        <taxon>Platyhelminthes</taxon>
        <taxon>Trematoda</taxon>
        <taxon>Digenea</taxon>
        <taxon>Opisthorchiida</taxon>
        <taxon>Opisthorchiata</taxon>
        <taxon>Opisthorchiidae</taxon>
        <taxon>Opisthorchis</taxon>
    </lineage>
</organism>
<reference evidence="1 2" key="1">
    <citation type="journal article" date="2019" name="BMC Genomics">
        <title>New insights from Opisthorchis felineus genome: update on genomics of the epidemiologically important liver flukes.</title>
        <authorList>
            <person name="Ershov N.I."/>
            <person name="Mordvinov V.A."/>
            <person name="Prokhortchouk E.B."/>
            <person name="Pakharukova M.Y."/>
            <person name="Gunbin K.V."/>
            <person name="Ustyantsev K."/>
            <person name="Genaev M.A."/>
            <person name="Blinov A.G."/>
            <person name="Mazur A."/>
            <person name="Boulygina E."/>
            <person name="Tsygankova S."/>
            <person name="Khrameeva E."/>
            <person name="Chekanov N."/>
            <person name="Fan G."/>
            <person name="Xiao A."/>
            <person name="Zhang H."/>
            <person name="Xu X."/>
            <person name="Yang H."/>
            <person name="Solovyev V."/>
            <person name="Lee S.M."/>
            <person name="Liu X."/>
            <person name="Afonnikov D.A."/>
            <person name="Skryabin K.G."/>
        </authorList>
    </citation>
    <scope>NUCLEOTIDE SEQUENCE [LARGE SCALE GENOMIC DNA]</scope>
    <source>
        <strain evidence="1">AK-0245</strain>
        <tissue evidence="1">Whole organism</tissue>
    </source>
</reference>
<keyword evidence="2" id="KW-1185">Reference proteome</keyword>
<evidence type="ECO:0000313" key="2">
    <source>
        <dbReference type="Proteomes" id="UP000308267"/>
    </source>
</evidence>
<comment type="caution">
    <text evidence="1">The sequence shown here is derived from an EMBL/GenBank/DDBJ whole genome shotgun (WGS) entry which is preliminary data.</text>
</comment>
<name>A0A4S2L451_OPIFE</name>
<proteinExistence type="predicted"/>
<gene>
    <name evidence="1" type="ORF">CRM22_009929</name>
</gene>